<dbReference type="PANTHER" id="PTHR33048:SF108">
    <property type="entry name" value="INTEGRAL MEMBRANE PROTEIN"/>
    <property type="match status" value="1"/>
</dbReference>
<dbReference type="PANTHER" id="PTHR33048">
    <property type="entry name" value="PTH11-LIKE INTEGRAL MEMBRANE PROTEIN (AFU_ORTHOLOGUE AFUA_5G11245)"/>
    <property type="match status" value="1"/>
</dbReference>
<feature type="transmembrane region" description="Helical" evidence="7">
    <location>
        <begin position="140"/>
        <end position="171"/>
    </location>
</feature>
<gene>
    <name evidence="9" type="ORF">ACN38_g3353</name>
</gene>
<comment type="caution">
    <text evidence="9">The sequence shown here is derived from an EMBL/GenBank/DDBJ whole genome shotgun (WGS) entry which is preliminary data.</text>
</comment>
<evidence type="ECO:0000256" key="6">
    <source>
        <dbReference type="SAM" id="MobiDB-lite"/>
    </source>
</evidence>
<feature type="domain" description="Rhodopsin" evidence="8">
    <location>
        <begin position="45"/>
        <end position="282"/>
    </location>
</feature>
<keyword evidence="10" id="KW-1185">Reference proteome</keyword>
<feature type="transmembrane region" description="Helical" evidence="7">
    <location>
        <begin position="221"/>
        <end position="241"/>
    </location>
</feature>
<protein>
    <recommendedName>
        <fullName evidence="8">Rhodopsin domain-containing protein</fullName>
    </recommendedName>
</protein>
<dbReference type="STRING" id="229535.A0A0M8PDY8"/>
<evidence type="ECO:0000256" key="5">
    <source>
        <dbReference type="ARBA" id="ARBA00038359"/>
    </source>
</evidence>
<feature type="transmembrane region" description="Helical" evidence="7">
    <location>
        <begin position="105"/>
        <end position="128"/>
    </location>
</feature>
<dbReference type="Pfam" id="PF20684">
    <property type="entry name" value="Fung_rhodopsin"/>
    <property type="match status" value="1"/>
</dbReference>
<evidence type="ECO:0000313" key="9">
    <source>
        <dbReference type="EMBL" id="KOS45750.1"/>
    </source>
</evidence>
<feature type="transmembrane region" description="Helical" evidence="7">
    <location>
        <begin position="253"/>
        <end position="278"/>
    </location>
</feature>
<feature type="transmembrane region" description="Helical" evidence="7">
    <location>
        <begin position="29"/>
        <end position="49"/>
    </location>
</feature>
<evidence type="ECO:0000256" key="7">
    <source>
        <dbReference type="SAM" id="Phobius"/>
    </source>
</evidence>
<evidence type="ECO:0000313" key="10">
    <source>
        <dbReference type="Proteomes" id="UP000037696"/>
    </source>
</evidence>
<dbReference type="OrthoDB" id="5378633at2759"/>
<keyword evidence="4 7" id="KW-0472">Membrane</keyword>
<comment type="subcellular location">
    <subcellularLocation>
        <location evidence="1">Membrane</location>
        <topology evidence="1">Multi-pass membrane protein</topology>
    </subcellularLocation>
</comment>
<dbReference type="AlphaFoldDB" id="A0A0M8PDY8"/>
<evidence type="ECO:0000256" key="2">
    <source>
        <dbReference type="ARBA" id="ARBA00022692"/>
    </source>
</evidence>
<accession>A0A0M8PDY8</accession>
<comment type="similarity">
    <text evidence="5">Belongs to the SAT4 family.</text>
</comment>
<feature type="transmembrane region" description="Helical" evidence="7">
    <location>
        <begin position="61"/>
        <end position="85"/>
    </location>
</feature>
<evidence type="ECO:0000256" key="1">
    <source>
        <dbReference type="ARBA" id="ARBA00004141"/>
    </source>
</evidence>
<name>A0A0M8PDY8_9EURO</name>
<dbReference type="EMBL" id="LHQQ01000039">
    <property type="protein sequence ID" value="KOS45750.1"/>
    <property type="molecule type" value="Genomic_DNA"/>
</dbReference>
<dbReference type="Proteomes" id="UP000037696">
    <property type="component" value="Unassembled WGS sequence"/>
</dbReference>
<keyword evidence="2 7" id="KW-0812">Transmembrane</keyword>
<evidence type="ECO:0000259" key="8">
    <source>
        <dbReference type="Pfam" id="PF20684"/>
    </source>
</evidence>
<evidence type="ECO:0000256" key="3">
    <source>
        <dbReference type="ARBA" id="ARBA00022989"/>
    </source>
</evidence>
<dbReference type="InterPro" id="IPR052337">
    <property type="entry name" value="SAT4-like"/>
</dbReference>
<reference evidence="9 10" key="1">
    <citation type="submission" date="2015-08" db="EMBL/GenBank/DDBJ databases">
        <title>Genome sequencing of Penicillium nordicum.</title>
        <authorList>
            <person name="Nguyen H.D."/>
            <person name="Seifert K.A."/>
        </authorList>
    </citation>
    <scope>NUCLEOTIDE SEQUENCE [LARGE SCALE GENOMIC DNA]</scope>
    <source>
        <strain evidence="9 10">DAOMC 185683</strain>
    </source>
</reference>
<keyword evidence="3 7" id="KW-1133">Transmembrane helix</keyword>
<feature type="compositionally biased region" description="Polar residues" evidence="6">
    <location>
        <begin position="345"/>
        <end position="356"/>
    </location>
</feature>
<feature type="region of interest" description="Disordered" evidence="6">
    <location>
        <begin position="334"/>
        <end position="363"/>
    </location>
</feature>
<sequence>MAEQPAVPPPVGQTSNFAHPKDVLHTVNLASQVSCIIVVTIFVVIRIWIKAKYHKSLNAEDYLTVAGWVLFMAFCACMLILNSYGGGYNAWDVPKTQFIKFQKTSYATTLIYVPMVFVIKLALLSVMGRVFAPDRRKVKVIYISIGVMLCYYLPALFIKIFFCVPISGYWLGTSNGGKCLDQRKVIIADSVISIAGDLWILFLPVPLIWSVQMTSAKKLRVAGILGAGGLATGFSIWRLVIMVDESKTTNTTWFWIHCVLTANAEACIGIICACLPAMNHFFTTMKTSRNNTGDSGYLKSHELESWQKHSSRSAQKNPENFFLPNQNDQAHLISTAAGPEHRENSVSSLRSESPASPTAKEGISKNITVSQVFEVVR</sequence>
<proteinExistence type="inferred from homology"/>
<organism evidence="9 10">
    <name type="scientific">Penicillium nordicum</name>
    <dbReference type="NCBI Taxonomy" id="229535"/>
    <lineage>
        <taxon>Eukaryota</taxon>
        <taxon>Fungi</taxon>
        <taxon>Dikarya</taxon>
        <taxon>Ascomycota</taxon>
        <taxon>Pezizomycotina</taxon>
        <taxon>Eurotiomycetes</taxon>
        <taxon>Eurotiomycetidae</taxon>
        <taxon>Eurotiales</taxon>
        <taxon>Aspergillaceae</taxon>
        <taxon>Penicillium</taxon>
    </lineage>
</organism>
<dbReference type="GO" id="GO:0016020">
    <property type="term" value="C:membrane"/>
    <property type="evidence" value="ECO:0007669"/>
    <property type="project" value="UniProtKB-SubCell"/>
</dbReference>
<feature type="transmembrane region" description="Helical" evidence="7">
    <location>
        <begin position="191"/>
        <end position="209"/>
    </location>
</feature>
<dbReference type="InterPro" id="IPR049326">
    <property type="entry name" value="Rhodopsin_dom_fungi"/>
</dbReference>
<evidence type="ECO:0000256" key="4">
    <source>
        <dbReference type="ARBA" id="ARBA00023136"/>
    </source>
</evidence>